<feature type="transmembrane region" description="Helical" evidence="2">
    <location>
        <begin position="296"/>
        <end position="318"/>
    </location>
</feature>
<dbReference type="Pfam" id="PF24672">
    <property type="entry name" value="DUF7654"/>
    <property type="match status" value="1"/>
</dbReference>
<gene>
    <name evidence="5" type="ORF">BLX24_25360</name>
</gene>
<feature type="region of interest" description="Disordered" evidence="1">
    <location>
        <begin position="1"/>
        <end position="27"/>
    </location>
</feature>
<accession>A0A1S2VCF0</accession>
<dbReference type="RefSeq" id="WP_071506031.1">
    <property type="nucleotide sequence ID" value="NZ_MORL01000024.1"/>
</dbReference>
<feature type="transmembrane region" description="Helical" evidence="2">
    <location>
        <begin position="373"/>
        <end position="393"/>
    </location>
</feature>
<dbReference type="EMBL" id="MORL01000024">
    <property type="protein sequence ID" value="OIN56359.1"/>
    <property type="molecule type" value="Genomic_DNA"/>
</dbReference>
<dbReference type="Pfam" id="PF24677">
    <property type="entry name" value="DUF7657"/>
    <property type="match status" value="1"/>
</dbReference>
<feature type="domain" description="DUF7654" evidence="3">
    <location>
        <begin position="549"/>
        <end position="692"/>
    </location>
</feature>
<keyword evidence="2" id="KW-0472">Membrane</keyword>
<feature type="transmembrane region" description="Helical" evidence="2">
    <location>
        <begin position="499"/>
        <end position="517"/>
    </location>
</feature>
<feature type="transmembrane region" description="Helical" evidence="2">
    <location>
        <begin position="218"/>
        <end position="238"/>
    </location>
</feature>
<feature type="transmembrane region" description="Helical" evidence="2">
    <location>
        <begin position="245"/>
        <end position="264"/>
    </location>
</feature>
<keyword evidence="6" id="KW-1185">Reference proteome</keyword>
<sequence>MSKSLKKKSTVPAAKPQTTPSVSENKANQPVIKNVALPKVSDVDTTQEFELIRFDKRVKWFVGICIGLFFLLTLAKIHPVSLAVWNQLLPDGSDQRRGLISGEPRRIRMDDYAVGTPWLLSQANKNFPTENEVIGGYKSPVLMLPSHHFIEIFKPYDWGFFLLDIEHGYALAYSFKAIFALISITFMLLLITKNNFWLSLLGSSWLFLSSGTQSWNNIPMMLIAYTGAMFVATIYLLYSRNWKIVLGSSLLVAWLLIGYILLLYPPYQVPLGYLLLALMIGFILNNFNLKVLLDQWAFKVGGALLMIAVISVSFYFFFKDVKPTLDAVVNTVYPGKRSESGGTGFIANWFSEYFSWQYTDTNHPKNWLNHCELSHYITFAPIIIPCALISFGLYRKIDWIILLLIFFIVVGYIWIEIGFPTWLAKVTLWDMSPTRRTQIPFGIGNVLLTVIYLNYLQNIPIRKNTLFTVLGIVAILGYMIYAMNVNINDAEGFFKSTQLIVPTIFFISIASLLLFTWSPPFRNGLFGIAITFFLLPNIKLNPVSKGMAPIINHTLYQTVQEIDRQEPNVRWVVFGSQYISYLVTATGVNLISGVKYVPERRIMNVLDPSMKRDSAYNRYAHTVYGSFINGQDSVVIQNTFEDGYQVYMDPCSPKFKKLNVKYIIFDKQPQAIETRCMKLVSTLGTIQIYRIND</sequence>
<name>A0A1S2VCF0_9BACT</name>
<feature type="transmembrane region" description="Helical" evidence="2">
    <location>
        <begin position="170"/>
        <end position="189"/>
    </location>
</feature>
<evidence type="ECO:0000313" key="5">
    <source>
        <dbReference type="EMBL" id="OIN56359.1"/>
    </source>
</evidence>
<evidence type="ECO:0000256" key="1">
    <source>
        <dbReference type="SAM" id="MobiDB-lite"/>
    </source>
</evidence>
<feature type="transmembrane region" description="Helical" evidence="2">
    <location>
        <begin position="196"/>
        <end position="212"/>
    </location>
</feature>
<evidence type="ECO:0000256" key="2">
    <source>
        <dbReference type="SAM" id="Phobius"/>
    </source>
</evidence>
<reference evidence="5 6" key="1">
    <citation type="submission" date="2016-10" db="EMBL/GenBank/DDBJ databases">
        <title>Arsenicibacter rosenii gen. nov., sp. nov., an efficient arsenic-methylating bacterium isolated from an arsenic-contaminated paddy soil.</title>
        <authorList>
            <person name="Huang K."/>
        </authorList>
    </citation>
    <scope>NUCLEOTIDE SEQUENCE [LARGE SCALE GENOMIC DNA]</scope>
    <source>
        <strain evidence="5 6">SM-1</strain>
    </source>
</reference>
<keyword evidence="2" id="KW-0812">Transmembrane</keyword>
<feature type="transmembrane region" description="Helical" evidence="2">
    <location>
        <begin position="400"/>
        <end position="419"/>
    </location>
</feature>
<feature type="transmembrane region" description="Helical" evidence="2">
    <location>
        <begin position="270"/>
        <end position="289"/>
    </location>
</feature>
<feature type="transmembrane region" description="Helical" evidence="2">
    <location>
        <begin position="524"/>
        <end position="540"/>
    </location>
</feature>
<protein>
    <recommendedName>
        <fullName evidence="7">Glycosyltransferase RgtA/B/C/D-like domain-containing protein</fullName>
    </recommendedName>
</protein>
<dbReference type="InterPro" id="IPR056071">
    <property type="entry name" value="DUF7654"/>
</dbReference>
<dbReference type="AlphaFoldDB" id="A0A1S2VCF0"/>
<dbReference type="OrthoDB" id="909787at2"/>
<feature type="transmembrane region" description="Helical" evidence="2">
    <location>
        <begin position="578"/>
        <end position="597"/>
    </location>
</feature>
<feature type="transmembrane region" description="Helical" evidence="2">
    <location>
        <begin position="60"/>
        <end position="78"/>
    </location>
</feature>
<organism evidence="5 6">
    <name type="scientific">Arsenicibacter rosenii</name>
    <dbReference type="NCBI Taxonomy" id="1750698"/>
    <lineage>
        <taxon>Bacteria</taxon>
        <taxon>Pseudomonadati</taxon>
        <taxon>Bacteroidota</taxon>
        <taxon>Cytophagia</taxon>
        <taxon>Cytophagales</taxon>
        <taxon>Spirosomataceae</taxon>
        <taxon>Arsenicibacter</taxon>
    </lineage>
</organism>
<dbReference type="InterPro" id="IPR056074">
    <property type="entry name" value="DUF7657"/>
</dbReference>
<feature type="domain" description="DUF7657" evidence="4">
    <location>
        <begin position="59"/>
        <end position="455"/>
    </location>
</feature>
<comment type="caution">
    <text evidence="5">The sequence shown here is derived from an EMBL/GenBank/DDBJ whole genome shotgun (WGS) entry which is preliminary data.</text>
</comment>
<evidence type="ECO:0000259" key="3">
    <source>
        <dbReference type="Pfam" id="PF24672"/>
    </source>
</evidence>
<keyword evidence="2" id="KW-1133">Transmembrane helix</keyword>
<evidence type="ECO:0000259" key="4">
    <source>
        <dbReference type="Pfam" id="PF24677"/>
    </source>
</evidence>
<feature type="transmembrane region" description="Helical" evidence="2">
    <location>
        <begin position="467"/>
        <end position="487"/>
    </location>
</feature>
<feature type="transmembrane region" description="Helical" evidence="2">
    <location>
        <begin position="439"/>
        <end position="455"/>
    </location>
</feature>
<evidence type="ECO:0008006" key="7">
    <source>
        <dbReference type="Google" id="ProtNLM"/>
    </source>
</evidence>
<proteinExistence type="predicted"/>
<dbReference type="Proteomes" id="UP000181790">
    <property type="component" value="Unassembled WGS sequence"/>
</dbReference>
<feature type="compositionally biased region" description="Polar residues" evidence="1">
    <location>
        <begin position="16"/>
        <end position="27"/>
    </location>
</feature>
<evidence type="ECO:0000313" key="6">
    <source>
        <dbReference type="Proteomes" id="UP000181790"/>
    </source>
</evidence>